<dbReference type="AlphaFoldDB" id="A0A558BKD5"/>
<feature type="domain" description="SMODS-associated and fused to various effectors" evidence="2">
    <location>
        <begin position="213"/>
        <end position="398"/>
    </location>
</feature>
<evidence type="ECO:0000256" key="1">
    <source>
        <dbReference type="SAM" id="MobiDB-lite"/>
    </source>
</evidence>
<protein>
    <submittedName>
        <fullName evidence="3">SAVED domain-containing protein</fullName>
    </submittedName>
</protein>
<evidence type="ECO:0000313" key="4">
    <source>
        <dbReference type="Proteomes" id="UP000317624"/>
    </source>
</evidence>
<reference evidence="3 4" key="1">
    <citation type="submission" date="2019-07" db="EMBL/GenBank/DDBJ databases">
        <title>Hymenobacter sp. straun FUR1 Genome sequencing and assembly.</title>
        <authorList>
            <person name="Chhetri G."/>
        </authorList>
    </citation>
    <scope>NUCLEOTIDE SEQUENCE [LARGE SCALE GENOMIC DNA]</scope>
    <source>
        <strain evidence="3 4">Fur1</strain>
    </source>
</reference>
<proteinExistence type="predicted"/>
<comment type="caution">
    <text evidence="3">The sequence shown here is derived from an EMBL/GenBank/DDBJ whole genome shotgun (WGS) entry which is preliminary data.</text>
</comment>
<accession>A0A558BKD5</accession>
<keyword evidence="4" id="KW-1185">Reference proteome</keyword>
<dbReference type="Proteomes" id="UP000317624">
    <property type="component" value="Unassembled WGS sequence"/>
</dbReference>
<feature type="region of interest" description="Disordered" evidence="1">
    <location>
        <begin position="1"/>
        <end position="21"/>
    </location>
</feature>
<dbReference type="RefSeq" id="WP_144853072.1">
    <property type="nucleotide sequence ID" value="NZ_VMRJ01000008.1"/>
</dbReference>
<dbReference type="EMBL" id="VMRJ01000008">
    <property type="protein sequence ID" value="TVT36943.1"/>
    <property type="molecule type" value="Genomic_DNA"/>
</dbReference>
<evidence type="ECO:0000313" key="3">
    <source>
        <dbReference type="EMBL" id="TVT36943.1"/>
    </source>
</evidence>
<dbReference type="InterPro" id="IPR040836">
    <property type="entry name" value="SAVED"/>
</dbReference>
<gene>
    <name evidence="3" type="ORF">FNT36_24040</name>
</gene>
<dbReference type="OrthoDB" id="5379188at2"/>
<dbReference type="NCBIfam" id="NF033611">
    <property type="entry name" value="SAVED"/>
    <property type="match status" value="1"/>
</dbReference>
<sequence>MKHTEELVAKPPKKAQRQKPKPEVVRAIYARAAGRCLLCSKELTMSRELGEYAFNIGEMAHIVGQSLDKTSPRSDFELPKELRDEADNFLLLCSGCHSIIDAGATRKDFTVQWLRDWKRDREAHIAHVTGLPQSHRTCIVRLVGLIRGQAVQITTSECNSATLHHSTPRFAFFPLVYGRQEVEIDLTRLGEPEHNPQYWTSVQYQMQTALTQIRTGIERGELDHLSVFGFARIPVLAYFGFALGNKVATTLFQRRRTDDKPWHWLTAAEPRGFEWVCLQAGTDAQCVALVLNISGTIQLAELPTLIDERYYVVGIKPIGCDPQPDALLSEACLQAFRRCYRQVLAHLEAHYKLARAVHLFAAVPAGVALLLGADLLPDVQPEMILYDRQPREFSPALRLNSPR</sequence>
<dbReference type="Pfam" id="PF18145">
    <property type="entry name" value="SAVED"/>
    <property type="match status" value="1"/>
</dbReference>
<organism evidence="3 4">
    <name type="scientific">Hymenobacter setariae</name>
    <dbReference type="NCBI Taxonomy" id="2594794"/>
    <lineage>
        <taxon>Bacteria</taxon>
        <taxon>Pseudomonadati</taxon>
        <taxon>Bacteroidota</taxon>
        <taxon>Cytophagia</taxon>
        <taxon>Cytophagales</taxon>
        <taxon>Hymenobacteraceae</taxon>
        <taxon>Hymenobacter</taxon>
    </lineage>
</organism>
<evidence type="ECO:0000259" key="2">
    <source>
        <dbReference type="Pfam" id="PF18145"/>
    </source>
</evidence>
<name>A0A558BKD5_9BACT</name>